<dbReference type="Pfam" id="PF00881">
    <property type="entry name" value="Nitroreductase"/>
    <property type="match status" value="1"/>
</dbReference>
<dbReference type="PANTHER" id="PTHR23026:SF90">
    <property type="entry name" value="IODOTYROSINE DEIODINASE 1"/>
    <property type="match status" value="1"/>
</dbReference>
<dbReference type="KEGG" id="ope:PU634_12510"/>
<dbReference type="InterPro" id="IPR000415">
    <property type="entry name" value="Nitroreductase-like"/>
</dbReference>
<dbReference type="InterPro" id="IPR050627">
    <property type="entry name" value="Nitroreductase/BluB"/>
</dbReference>
<keyword evidence="3 5" id="KW-0560">Oxidoreductase</keyword>
<keyword evidence="6" id="KW-1185">Reference proteome</keyword>
<dbReference type="Gene3D" id="3.40.109.10">
    <property type="entry name" value="NADH Oxidase"/>
    <property type="match status" value="1"/>
</dbReference>
<keyword evidence="1" id="KW-0285">Flavoprotein</keyword>
<sequence length="217" mass="24771">MTSRLFSQDERRLLEEIIIHRRDIRGNRFTAQPVSDEAIETLLLAALHAPSVGFSQPWEFVVVRDPAVKQQVAASFQQENEREATRFEDARQAAYRRLKLEGITEAPVNLAVFYKPVQQPVLGQTAMPEMGPYSVVCAVQNMWLMARALNLGMGWVSIVDPERVKELLQAPPHNRLVAYLCIGHVTEFPATPELESLRWEKRKQLEQVVFSEGYGDR</sequence>
<evidence type="ECO:0000256" key="3">
    <source>
        <dbReference type="ARBA" id="ARBA00023002"/>
    </source>
</evidence>
<dbReference type="RefSeq" id="WP_306761132.1">
    <property type="nucleotide sequence ID" value="NZ_CP118224.1"/>
</dbReference>
<gene>
    <name evidence="5" type="primary">bluB</name>
    <name evidence="5" type="ORF">PU634_12510</name>
</gene>
<evidence type="ECO:0000259" key="4">
    <source>
        <dbReference type="Pfam" id="PF00881"/>
    </source>
</evidence>
<dbReference type="InterPro" id="IPR012825">
    <property type="entry name" value="BluB"/>
</dbReference>
<evidence type="ECO:0000256" key="1">
    <source>
        <dbReference type="ARBA" id="ARBA00022630"/>
    </source>
</evidence>
<dbReference type="InterPro" id="IPR029479">
    <property type="entry name" value="Nitroreductase"/>
</dbReference>
<reference evidence="5 6" key="1">
    <citation type="submission" date="2023-02" db="EMBL/GenBank/DDBJ databases">
        <title>Complete genome sequence of a novel bacterium Oceanimonas sp. NTOU-MSR1 isolated from marine coast sediment.</title>
        <authorList>
            <person name="Yang H.-T."/>
            <person name="Chen Y.-L."/>
            <person name="Ho Y.-N."/>
        </authorList>
    </citation>
    <scope>NUCLEOTIDE SEQUENCE [LARGE SCALE GENOMIC DNA]</scope>
    <source>
        <strain evidence="5 6">NTOU-MSR1</strain>
    </source>
</reference>
<organism evidence="5 6">
    <name type="scientific">Oceanimonas pelagia</name>
    <dbReference type="NCBI Taxonomy" id="3028314"/>
    <lineage>
        <taxon>Bacteria</taxon>
        <taxon>Pseudomonadati</taxon>
        <taxon>Pseudomonadota</taxon>
        <taxon>Gammaproteobacteria</taxon>
        <taxon>Aeromonadales</taxon>
        <taxon>Aeromonadaceae</taxon>
        <taxon>Oceanimonas</taxon>
    </lineage>
</organism>
<accession>A0AA50KMP2</accession>
<dbReference type="EC" id="1.13.11.79" evidence="5"/>
<dbReference type="NCBIfam" id="TIGR02476">
    <property type="entry name" value="BluB"/>
    <property type="match status" value="1"/>
</dbReference>
<feature type="domain" description="Nitroreductase" evidence="4">
    <location>
        <begin position="19"/>
        <end position="184"/>
    </location>
</feature>
<dbReference type="SUPFAM" id="SSF55469">
    <property type="entry name" value="FMN-dependent nitroreductase-like"/>
    <property type="match status" value="1"/>
</dbReference>
<protein>
    <submittedName>
        <fullName evidence="5">5,6-dimethylbenzimidazole synthase</fullName>
        <ecNumber evidence="5">1.13.11.79</ecNumber>
    </submittedName>
</protein>
<evidence type="ECO:0000256" key="2">
    <source>
        <dbReference type="ARBA" id="ARBA00022643"/>
    </source>
</evidence>
<proteinExistence type="predicted"/>
<dbReference type="EMBL" id="CP118224">
    <property type="protein sequence ID" value="WMC09918.1"/>
    <property type="molecule type" value="Genomic_DNA"/>
</dbReference>
<dbReference type="PANTHER" id="PTHR23026">
    <property type="entry name" value="NADPH NITROREDUCTASE"/>
    <property type="match status" value="1"/>
</dbReference>
<keyword evidence="2" id="KW-0288">FMN</keyword>
<evidence type="ECO:0000313" key="5">
    <source>
        <dbReference type="EMBL" id="WMC09918.1"/>
    </source>
</evidence>
<dbReference type="GO" id="GO:0102919">
    <property type="term" value="F:5,6-dimethylbenzimidazole synthase activity"/>
    <property type="evidence" value="ECO:0007669"/>
    <property type="project" value="UniProtKB-EC"/>
</dbReference>
<name>A0AA50KMP2_9GAMM</name>
<evidence type="ECO:0000313" key="6">
    <source>
        <dbReference type="Proteomes" id="UP001223802"/>
    </source>
</evidence>
<dbReference type="AlphaFoldDB" id="A0AA50KMP2"/>
<dbReference type="Proteomes" id="UP001223802">
    <property type="component" value="Chromosome"/>
</dbReference>